<dbReference type="PANTHER" id="PTHR11178">
    <property type="entry name" value="IRON-SULFUR CLUSTER SCAFFOLD PROTEIN NFU-RELATED"/>
    <property type="match status" value="1"/>
</dbReference>
<dbReference type="SUPFAM" id="SSF117916">
    <property type="entry name" value="Fe-S cluster assembly (FSCA) domain-like"/>
    <property type="match status" value="1"/>
</dbReference>
<dbReference type="Proteomes" id="UP000247565">
    <property type="component" value="Unassembled WGS sequence"/>
</dbReference>
<dbReference type="AlphaFoldDB" id="A0A318MW88"/>
<dbReference type="PIRSF" id="PIRSF036773">
    <property type="entry name" value="HIRIP5"/>
    <property type="match status" value="1"/>
</dbReference>
<reference evidence="2 3" key="1">
    <citation type="submission" date="2018-05" db="EMBL/GenBank/DDBJ databases">
        <title>Reference genomes for bee gut microbiota database.</title>
        <authorList>
            <person name="Ellegaard K.M."/>
        </authorList>
    </citation>
    <scope>NUCLEOTIDE SEQUENCE [LARGE SCALE GENOMIC DNA]</scope>
    <source>
        <strain evidence="2 3">ESL0284</strain>
    </source>
</reference>
<dbReference type="InterPro" id="IPR001075">
    <property type="entry name" value="NIF_FeS_clus_asmbl_NifU_C"/>
</dbReference>
<comment type="caution">
    <text evidence="2">The sequence shown here is derived from an EMBL/GenBank/DDBJ whole genome shotgun (WGS) entry which is preliminary data.</text>
</comment>
<dbReference type="InterPro" id="IPR035433">
    <property type="entry name" value="NFU1-like"/>
</dbReference>
<dbReference type="InterPro" id="IPR014824">
    <property type="entry name" value="Nfu/NifU_N"/>
</dbReference>
<dbReference type="OrthoDB" id="9796965at2"/>
<dbReference type="Pfam" id="PF08712">
    <property type="entry name" value="Nfu_N"/>
    <property type="match status" value="1"/>
</dbReference>
<proteinExistence type="predicted"/>
<dbReference type="InterPro" id="IPR036498">
    <property type="entry name" value="Nfu/NifU_N_sf"/>
</dbReference>
<dbReference type="RefSeq" id="WP_110438646.1">
    <property type="nucleotide sequence ID" value="NZ_CP046393.1"/>
</dbReference>
<dbReference type="GO" id="GO:0005506">
    <property type="term" value="F:iron ion binding"/>
    <property type="evidence" value="ECO:0007669"/>
    <property type="project" value="InterPro"/>
</dbReference>
<gene>
    <name evidence="2" type="ORF">DK869_03590</name>
</gene>
<dbReference type="SUPFAM" id="SSF110836">
    <property type="entry name" value="Hypothetical protein SAV1430"/>
    <property type="match status" value="1"/>
</dbReference>
<keyword evidence="3" id="KW-1185">Reference proteome</keyword>
<dbReference type="EMBL" id="QGLT01000002">
    <property type="protein sequence ID" value="PXZ00503.1"/>
    <property type="molecule type" value="Genomic_DNA"/>
</dbReference>
<protein>
    <submittedName>
        <fullName evidence="2">NifU family protein</fullName>
    </submittedName>
</protein>
<dbReference type="InterPro" id="IPR034904">
    <property type="entry name" value="FSCA_dom_sf"/>
</dbReference>
<dbReference type="Gene3D" id="3.30.300.130">
    <property type="entry name" value="Fe-S cluster assembly (FSCA)"/>
    <property type="match status" value="1"/>
</dbReference>
<sequence>MLIHTEETPNNHALKFILGKPILDSNQTIDFTNKEAAYKSPLALSLFDVEGVKRVFFGHNFIVVTKDKKVSWYGLKSALSAIIMDFLLMKRPLLDKTSKVNVIEMEVAPEDQAVVEQIKWILDTEIRPSVAKDGGDIIFYGYKDGCVYLRMQGSCQGCPSSAITLKHGVEVILQRHLSEVITVEQVRI</sequence>
<dbReference type="Pfam" id="PF01106">
    <property type="entry name" value="NifU"/>
    <property type="match status" value="1"/>
</dbReference>
<evidence type="ECO:0000313" key="3">
    <source>
        <dbReference type="Proteomes" id="UP000247565"/>
    </source>
</evidence>
<organism evidence="2 3">
    <name type="scientific">Commensalibacter melissae</name>
    <dbReference type="NCBI Taxonomy" id="2070537"/>
    <lineage>
        <taxon>Bacteria</taxon>
        <taxon>Pseudomonadati</taxon>
        <taxon>Pseudomonadota</taxon>
        <taxon>Alphaproteobacteria</taxon>
        <taxon>Acetobacterales</taxon>
        <taxon>Acetobacteraceae</taxon>
    </lineage>
</organism>
<accession>A0A318MW88</accession>
<feature type="domain" description="Scaffold protein Nfu/NifU N-terminal" evidence="1">
    <location>
        <begin position="3"/>
        <end position="90"/>
    </location>
</feature>
<name>A0A318MW88_9PROT</name>
<dbReference type="GO" id="GO:0016226">
    <property type="term" value="P:iron-sulfur cluster assembly"/>
    <property type="evidence" value="ECO:0007669"/>
    <property type="project" value="InterPro"/>
</dbReference>
<dbReference type="SMART" id="SM00932">
    <property type="entry name" value="Nfu_N"/>
    <property type="match status" value="1"/>
</dbReference>
<evidence type="ECO:0000313" key="2">
    <source>
        <dbReference type="EMBL" id="PXZ00503.1"/>
    </source>
</evidence>
<dbReference type="Gene3D" id="3.30.1370.70">
    <property type="entry name" value="Scaffold protein Nfu/NifU, N-terminal domain"/>
    <property type="match status" value="1"/>
</dbReference>
<dbReference type="GO" id="GO:0051536">
    <property type="term" value="F:iron-sulfur cluster binding"/>
    <property type="evidence" value="ECO:0007669"/>
    <property type="project" value="InterPro"/>
</dbReference>
<evidence type="ECO:0000259" key="1">
    <source>
        <dbReference type="SMART" id="SM00932"/>
    </source>
</evidence>